<feature type="transmembrane region" description="Helical" evidence="2">
    <location>
        <begin position="585"/>
        <end position="603"/>
    </location>
</feature>
<dbReference type="Proteomes" id="UP000662939">
    <property type="component" value="Chromosome"/>
</dbReference>
<dbReference type="AlphaFoldDB" id="A0A895XJU2"/>
<evidence type="ECO:0000256" key="2">
    <source>
        <dbReference type="SAM" id="Phobius"/>
    </source>
</evidence>
<dbReference type="EMBL" id="CP070496">
    <property type="protein sequence ID" value="QSB05604.1"/>
    <property type="molecule type" value="Genomic_DNA"/>
</dbReference>
<dbReference type="SUPFAM" id="SSF51126">
    <property type="entry name" value="Pectin lyase-like"/>
    <property type="match status" value="1"/>
</dbReference>
<proteinExistence type="predicted"/>
<keyword evidence="5" id="KW-1185">Reference proteome</keyword>
<dbReference type="InterPro" id="IPR039448">
    <property type="entry name" value="Beta_helix"/>
</dbReference>
<organism evidence="4 5">
    <name type="scientific">Natronoglycomyces albus</name>
    <dbReference type="NCBI Taxonomy" id="2811108"/>
    <lineage>
        <taxon>Bacteria</taxon>
        <taxon>Bacillati</taxon>
        <taxon>Actinomycetota</taxon>
        <taxon>Actinomycetes</taxon>
        <taxon>Glycomycetales</taxon>
        <taxon>Glycomycetaceae</taxon>
        <taxon>Natronoglycomyces</taxon>
    </lineage>
</organism>
<accession>A0A895XJU2</accession>
<dbReference type="KEGG" id="nav:JQS30_01345"/>
<keyword evidence="2" id="KW-0472">Membrane</keyword>
<feature type="transmembrane region" description="Helical" evidence="2">
    <location>
        <begin position="560"/>
        <end position="578"/>
    </location>
</feature>
<feature type="transmembrane region" description="Helical" evidence="2">
    <location>
        <begin position="534"/>
        <end position="554"/>
    </location>
</feature>
<sequence>MSTPRRFVLIAVFAAVIALPVVTLPIFTGPVMAQENGDEDDEIILPTDDPDIDPDEAPESESDADHPAPEYRDEGNYLLVCLDDETEFNERNAELDYNQAFRNQELYGQCQEDGFSEPHEALDAASDGDRIMILPGRYTLPDPLLIEGLNDIQLEGMGSAAHHIILDARFGLEEGLVVTDSSGTYLANLTVQNSLHTGVRFVNTDTFTLDRVHARYNGAVGLEFRDVSDGKVTACLANGNPFAGVHATGTTSSEGQDWGLEVHGCEINDNLVGFSATGKGEVLLRDNFLHRNSTGLLARSTAPDDHRLHAEGNLIGENNSDFYQYLGADECSQALEERPWHDKVLCPVDSVPVGVGVLIAGSNHNTITGNRLWGHHDAAAMLWWHPHMLFSEFSPRGQSETSHHNAFVDNEMGRRADGMRVPNTRDFWWDGQGSDNCFQNGSRHPIPSALPGCSDLVGPDRLLGDPIRLAKLMHCSTSDPAGGTLAGGCDWFTASGSERIEFRVAVAFVALVLVLTGAGWIASVRTNRPPAAGSMMFASLAVVGGAILMLLASWSERADYEALSLGLIAGGWAMSGLAWQRAGRYAIGAMTVILAAVMGFDALDRGVWMLPWIPVSPTWVWLLLFPLWAVMIVVAMWTRPRADRREEEEAPLPLPHEHNRFDW</sequence>
<dbReference type="InterPro" id="IPR011050">
    <property type="entry name" value="Pectin_lyase_fold/virulence"/>
</dbReference>
<feature type="transmembrane region" description="Helical" evidence="2">
    <location>
        <begin position="502"/>
        <end position="522"/>
    </location>
</feature>
<name>A0A895XJU2_9ACTN</name>
<dbReference type="Pfam" id="PF13229">
    <property type="entry name" value="Beta_helix"/>
    <property type="match status" value="1"/>
</dbReference>
<dbReference type="InterPro" id="IPR012334">
    <property type="entry name" value="Pectin_lyas_fold"/>
</dbReference>
<evidence type="ECO:0000259" key="3">
    <source>
        <dbReference type="Pfam" id="PF13229"/>
    </source>
</evidence>
<protein>
    <submittedName>
        <fullName evidence="4">Right-handed parallel beta-helix repeat-containing protein</fullName>
    </submittedName>
</protein>
<dbReference type="RefSeq" id="WP_213171614.1">
    <property type="nucleotide sequence ID" value="NZ_CP070496.1"/>
</dbReference>
<feature type="compositionally biased region" description="Acidic residues" evidence="1">
    <location>
        <begin position="36"/>
        <end position="62"/>
    </location>
</feature>
<gene>
    <name evidence="4" type="ORF">JQS30_01345</name>
</gene>
<feature type="domain" description="Right handed beta helix" evidence="3">
    <location>
        <begin position="175"/>
        <end position="371"/>
    </location>
</feature>
<feature type="region of interest" description="Disordered" evidence="1">
    <location>
        <begin position="33"/>
        <end position="71"/>
    </location>
</feature>
<dbReference type="Gene3D" id="2.160.20.10">
    <property type="entry name" value="Single-stranded right-handed beta-helix, Pectin lyase-like"/>
    <property type="match status" value="1"/>
</dbReference>
<reference evidence="4" key="1">
    <citation type="submission" date="2021-02" db="EMBL/GenBank/DDBJ databases">
        <title>Natronoglycomyces albus gen. nov., sp. nov, a haloalkaliphilic actinobacterium from a soda solonchak soil.</title>
        <authorList>
            <person name="Sorokin D.Y."/>
            <person name="Khijniak T.V."/>
            <person name="Zakharycheva A.P."/>
            <person name="Boueva O.V."/>
            <person name="Ariskina E.V."/>
            <person name="Hahnke R.L."/>
            <person name="Bunk B."/>
            <person name="Sproer C."/>
            <person name="Schumann P."/>
            <person name="Evtushenko L.I."/>
            <person name="Kublanov I.V."/>
        </authorList>
    </citation>
    <scope>NUCLEOTIDE SEQUENCE</scope>
    <source>
        <strain evidence="4">DSM 106290</strain>
    </source>
</reference>
<feature type="transmembrane region" description="Helical" evidence="2">
    <location>
        <begin position="618"/>
        <end position="637"/>
    </location>
</feature>
<evidence type="ECO:0000256" key="1">
    <source>
        <dbReference type="SAM" id="MobiDB-lite"/>
    </source>
</evidence>
<evidence type="ECO:0000313" key="4">
    <source>
        <dbReference type="EMBL" id="QSB05604.1"/>
    </source>
</evidence>
<keyword evidence="2" id="KW-1133">Transmembrane helix</keyword>
<keyword evidence="2" id="KW-0812">Transmembrane</keyword>
<evidence type="ECO:0000313" key="5">
    <source>
        <dbReference type="Proteomes" id="UP000662939"/>
    </source>
</evidence>